<dbReference type="Proteomes" id="UP000192596">
    <property type="component" value="Unassembled WGS sequence"/>
</dbReference>
<name>A0A1V8S7W4_9PEZI</name>
<keyword evidence="2" id="KW-1185">Reference proteome</keyword>
<reference evidence="2" key="1">
    <citation type="submission" date="2017-03" db="EMBL/GenBank/DDBJ databases">
        <title>Genomes of endolithic fungi from Antarctica.</title>
        <authorList>
            <person name="Coleine C."/>
            <person name="Masonjones S."/>
            <person name="Stajich J.E."/>
        </authorList>
    </citation>
    <scope>NUCLEOTIDE SEQUENCE [LARGE SCALE GENOMIC DNA]</scope>
    <source>
        <strain evidence="2">CCFEE 5527</strain>
    </source>
</reference>
<protein>
    <submittedName>
        <fullName evidence="1">Uncharacterized protein</fullName>
    </submittedName>
</protein>
<sequence>MSQATPSATCRASQKLVSPQAKQALLEKAEIQAVVGDAYKAALGQKEVWDDKRWQWTFRGQKLVLHDEADKAIDWANSLKSVGNAVANIDPIYVSLP</sequence>
<evidence type="ECO:0000313" key="2">
    <source>
        <dbReference type="Proteomes" id="UP000192596"/>
    </source>
</evidence>
<dbReference type="STRING" id="1507870.A0A1V8S7W4"/>
<organism evidence="1 2">
    <name type="scientific">Cryoendolithus antarcticus</name>
    <dbReference type="NCBI Taxonomy" id="1507870"/>
    <lineage>
        <taxon>Eukaryota</taxon>
        <taxon>Fungi</taxon>
        <taxon>Dikarya</taxon>
        <taxon>Ascomycota</taxon>
        <taxon>Pezizomycotina</taxon>
        <taxon>Dothideomycetes</taxon>
        <taxon>Dothideomycetidae</taxon>
        <taxon>Cladosporiales</taxon>
        <taxon>Cladosporiaceae</taxon>
        <taxon>Cryoendolithus</taxon>
    </lineage>
</organism>
<evidence type="ECO:0000313" key="1">
    <source>
        <dbReference type="EMBL" id="OQN95212.1"/>
    </source>
</evidence>
<dbReference type="EMBL" id="NAJO01000128">
    <property type="protein sequence ID" value="OQN95212.1"/>
    <property type="molecule type" value="Genomic_DNA"/>
</dbReference>
<gene>
    <name evidence="1" type="ORF">B0A48_18750</name>
</gene>
<accession>A0A1V8S7W4</accession>
<comment type="caution">
    <text evidence="1">The sequence shown here is derived from an EMBL/GenBank/DDBJ whole genome shotgun (WGS) entry which is preliminary data.</text>
</comment>
<dbReference type="OrthoDB" id="7464126at2759"/>
<dbReference type="AlphaFoldDB" id="A0A1V8S7W4"/>
<dbReference type="InParanoid" id="A0A1V8S7W4"/>
<proteinExistence type="predicted"/>